<dbReference type="GeneID" id="61610358"/>
<dbReference type="RefSeq" id="WP_011970183.1">
    <property type="nucleotide sequence ID" value="NZ_CP104149.1"/>
</dbReference>
<organism evidence="1">
    <name type="scientific">Sinorhizobium medicae</name>
    <dbReference type="NCBI Taxonomy" id="110321"/>
    <lineage>
        <taxon>Bacteria</taxon>
        <taxon>Pseudomonadati</taxon>
        <taxon>Pseudomonadota</taxon>
        <taxon>Alphaproteobacteria</taxon>
        <taxon>Hyphomicrobiales</taxon>
        <taxon>Rhizobiaceae</taxon>
        <taxon>Sinorhizobium/Ensifer group</taxon>
        <taxon>Sinorhizobium</taxon>
    </lineage>
</organism>
<protein>
    <submittedName>
        <fullName evidence="1">Uncharacterized protein</fullName>
    </submittedName>
</protein>
<name>A0A6G1WKA9_9HYPH</name>
<gene>
    <name evidence="1" type="ORF">GHJ91_13765</name>
</gene>
<evidence type="ECO:0000313" key="1">
    <source>
        <dbReference type="EMBL" id="MQW70190.1"/>
    </source>
</evidence>
<reference evidence="1" key="1">
    <citation type="journal article" date="2013" name="Genome Biol.">
        <title>Comparative genomics of the core and accessory genomes of 48 Sinorhizobium strains comprising five genospecies.</title>
        <authorList>
            <person name="Sugawara M."/>
            <person name="Epstein B."/>
            <person name="Badgley B.D."/>
            <person name="Unno T."/>
            <person name="Xu L."/>
            <person name="Reese J."/>
            <person name="Gyaneshwar P."/>
            <person name="Denny R."/>
            <person name="Mudge J."/>
            <person name="Bharti A.K."/>
            <person name="Farmer A.D."/>
            <person name="May G.D."/>
            <person name="Woodward J.E."/>
            <person name="Medigue C."/>
            <person name="Vallenet D."/>
            <person name="Lajus A."/>
            <person name="Rouy Z."/>
            <person name="Martinez-Vaz B."/>
            <person name="Tiffin P."/>
            <person name="Young N.D."/>
            <person name="Sadowsky M.J."/>
        </authorList>
    </citation>
    <scope>NUCLEOTIDE SEQUENCE</scope>
    <source>
        <strain evidence="1">M1</strain>
    </source>
</reference>
<accession>A0A6G1WKA9</accession>
<dbReference type="OMA" id="VRMKSRT"/>
<sequence length="72" mass="8328">MRDHRFPIGLSVRLKNRTYIAPEAAETYRITAKLPLTSSWPQYRIRNDELGQERVSGEDNLEPIECGMPSPR</sequence>
<proteinExistence type="predicted"/>
<comment type="caution">
    <text evidence="1">The sequence shown here is derived from an EMBL/GenBank/DDBJ whole genome shotgun (WGS) entry which is preliminary data.</text>
</comment>
<dbReference type="EMBL" id="WISB01000089">
    <property type="protein sequence ID" value="MQW70190.1"/>
    <property type="molecule type" value="Genomic_DNA"/>
</dbReference>
<dbReference type="AlphaFoldDB" id="A0A6G1WKA9"/>